<evidence type="ECO:0000256" key="2">
    <source>
        <dbReference type="ARBA" id="ARBA00012134"/>
    </source>
</evidence>
<dbReference type="GO" id="GO:0030170">
    <property type="term" value="F:pyridoxal phosphate binding"/>
    <property type="evidence" value="ECO:0007669"/>
    <property type="project" value="TreeGrafter"/>
</dbReference>
<gene>
    <name evidence="8" type="ORF">LCGC14_1784840</name>
</gene>
<dbReference type="InterPro" id="IPR015422">
    <property type="entry name" value="PyrdxlP-dep_Trfase_small"/>
</dbReference>
<dbReference type="NCBIfam" id="NF003346">
    <property type="entry name" value="PRK04366.1"/>
    <property type="match status" value="1"/>
</dbReference>
<protein>
    <recommendedName>
        <fullName evidence="2">glycine dehydrogenase (aminomethyl-transferring)</fullName>
        <ecNumber evidence="2">1.4.4.2</ecNumber>
    </recommendedName>
</protein>
<evidence type="ECO:0000256" key="5">
    <source>
        <dbReference type="ARBA" id="ARBA00049026"/>
    </source>
</evidence>
<keyword evidence="3" id="KW-0663">Pyridoxal phosphate</keyword>
<proteinExistence type="predicted"/>
<dbReference type="Gene3D" id="3.40.640.10">
    <property type="entry name" value="Type I PLP-dependent aspartate aminotransferase-like (Major domain)"/>
    <property type="match status" value="1"/>
</dbReference>
<dbReference type="InterPro" id="IPR049316">
    <property type="entry name" value="GDC-P_C"/>
</dbReference>
<dbReference type="GO" id="GO:0016594">
    <property type="term" value="F:glycine binding"/>
    <property type="evidence" value="ECO:0007669"/>
    <property type="project" value="TreeGrafter"/>
</dbReference>
<organism evidence="8">
    <name type="scientific">marine sediment metagenome</name>
    <dbReference type="NCBI Taxonomy" id="412755"/>
    <lineage>
        <taxon>unclassified sequences</taxon>
        <taxon>metagenomes</taxon>
        <taxon>ecological metagenomes</taxon>
    </lineage>
</organism>
<comment type="caution">
    <text evidence="8">The sequence shown here is derived from an EMBL/GenBank/DDBJ whole genome shotgun (WGS) entry which is preliminary data.</text>
</comment>
<name>A0A0F9HGU6_9ZZZZ</name>
<evidence type="ECO:0000256" key="4">
    <source>
        <dbReference type="ARBA" id="ARBA00023002"/>
    </source>
</evidence>
<evidence type="ECO:0000259" key="7">
    <source>
        <dbReference type="Pfam" id="PF21478"/>
    </source>
</evidence>
<dbReference type="EMBL" id="LAZR01016944">
    <property type="protein sequence ID" value="KKM02397.1"/>
    <property type="molecule type" value="Genomic_DNA"/>
</dbReference>
<dbReference type="PANTHER" id="PTHR11773:SF1">
    <property type="entry name" value="GLYCINE DEHYDROGENASE (DECARBOXYLATING), MITOCHONDRIAL"/>
    <property type="match status" value="1"/>
</dbReference>
<dbReference type="GO" id="GO:0005960">
    <property type="term" value="C:glycine cleavage complex"/>
    <property type="evidence" value="ECO:0007669"/>
    <property type="project" value="TreeGrafter"/>
</dbReference>
<dbReference type="Pfam" id="PF21478">
    <property type="entry name" value="GcvP2_C"/>
    <property type="match status" value="1"/>
</dbReference>
<dbReference type="SUPFAM" id="SSF53383">
    <property type="entry name" value="PLP-dependent transferases"/>
    <property type="match status" value="1"/>
</dbReference>
<dbReference type="Gene3D" id="3.90.1150.10">
    <property type="entry name" value="Aspartate Aminotransferase, domain 1"/>
    <property type="match status" value="1"/>
</dbReference>
<reference evidence="8" key="1">
    <citation type="journal article" date="2015" name="Nature">
        <title>Complex archaea that bridge the gap between prokaryotes and eukaryotes.</title>
        <authorList>
            <person name="Spang A."/>
            <person name="Saw J.H."/>
            <person name="Jorgensen S.L."/>
            <person name="Zaremba-Niedzwiedzka K."/>
            <person name="Martijn J."/>
            <person name="Lind A.E."/>
            <person name="van Eijk R."/>
            <person name="Schleper C."/>
            <person name="Guy L."/>
            <person name="Ettema T.J."/>
        </authorList>
    </citation>
    <scope>NUCLEOTIDE SEQUENCE</scope>
</reference>
<evidence type="ECO:0000259" key="6">
    <source>
        <dbReference type="Pfam" id="PF02347"/>
    </source>
</evidence>
<dbReference type="GO" id="GO:0005829">
    <property type="term" value="C:cytosol"/>
    <property type="evidence" value="ECO:0007669"/>
    <property type="project" value="TreeGrafter"/>
</dbReference>
<dbReference type="FunFam" id="3.90.1150.10:FF:000014">
    <property type="entry name" value="Probable glycine dehydrogenase (decarboxylating) subunit 2"/>
    <property type="match status" value="1"/>
</dbReference>
<dbReference type="Gene3D" id="6.20.440.10">
    <property type="match status" value="1"/>
</dbReference>
<dbReference type="GO" id="GO:0004375">
    <property type="term" value="F:glycine dehydrogenase (decarboxylating) activity"/>
    <property type="evidence" value="ECO:0007669"/>
    <property type="project" value="UniProtKB-EC"/>
</dbReference>
<dbReference type="InterPro" id="IPR049315">
    <property type="entry name" value="GDC-P_N"/>
</dbReference>
<comment type="catalytic activity">
    <reaction evidence="5">
        <text>N(6)-[(R)-lipoyl]-L-lysyl-[glycine-cleavage complex H protein] + glycine + H(+) = N(6)-[(R)-S(8)-aminomethyldihydrolipoyl]-L-lysyl-[glycine-cleavage complex H protein] + CO2</text>
        <dbReference type="Rhea" id="RHEA:24304"/>
        <dbReference type="Rhea" id="RHEA-COMP:10494"/>
        <dbReference type="Rhea" id="RHEA-COMP:10495"/>
        <dbReference type="ChEBI" id="CHEBI:15378"/>
        <dbReference type="ChEBI" id="CHEBI:16526"/>
        <dbReference type="ChEBI" id="CHEBI:57305"/>
        <dbReference type="ChEBI" id="CHEBI:83099"/>
        <dbReference type="ChEBI" id="CHEBI:83143"/>
        <dbReference type="EC" id="1.4.4.2"/>
    </reaction>
</comment>
<dbReference type="InterPro" id="IPR015424">
    <property type="entry name" value="PyrdxlP-dep_Trfase"/>
</dbReference>
<evidence type="ECO:0000256" key="3">
    <source>
        <dbReference type="ARBA" id="ARBA00022898"/>
    </source>
</evidence>
<dbReference type="PANTHER" id="PTHR11773">
    <property type="entry name" value="GLYCINE DEHYDROGENASE, DECARBOXYLATING"/>
    <property type="match status" value="1"/>
</dbReference>
<evidence type="ECO:0000256" key="1">
    <source>
        <dbReference type="ARBA" id="ARBA00001933"/>
    </source>
</evidence>
<dbReference type="FunFam" id="3.40.640.10:FF:000224">
    <property type="entry name" value="Probable glycine dehydrogenase (decarboxylating) subunit 2"/>
    <property type="match status" value="1"/>
</dbReference>
<dbReference type="AlphaFoldDB" id="A0A0F9HGU6"/>
<sequence>MNSKISLNLTTGIEDEQENYVPKMDLEVNNIQDILPANLLRQELHLPNISEGELVRHFMALSRRNYGVDTGIYPLGSCTMKYNPKVNEKVARLPGFTDIHPIQDENDGSIEVLYHISKLLGEITGMDAFTLQPAAGAHGELVGLLIIKKYFEIKGLEKKKLIVPDSAHGTNPASAKMAGFSIIEINSNDNGELPLDQLEFAMKGGDVAGIMLTNPNTLGVFDRQIKEITRIVHNNGGLCYYDGANLNPMLGICRPRDMGFDIVHLNLHKTFATPHGGGGPGSGPIGVTNKLSLYLPEPCIISTKQGIICRKGNGKSIGRIKAFWGNFGIIVRAYAYILALGGVGLKRVGQVSVLNANYLRVKLMKNYHLPYNRSCQHEFVLSDRSIPNEVTTEDIAKRILDYGIYSPTIYFPLIVPGALMIEPTETESIQSLDSFVEIMTKIFEEAKINPNLLKTAPHRTPVKRLDAVLAARKPILHD</sequence>
<dbReference type="EC" id="1.4.4.2" evidence="2"/>
<dbReference type="Pfam" id="PF02347">
    <property type="entry name" value="GDC-P"/>
    <property type="match status" value="1"/>
</dbReference>
<dbReference type="GO" id="GO:0019464">
    <property type="term" value="P:glycine decarboxylation via glycine cleavage system"/>
    <property type="evidence" value="ECO:0007669"/>
    <property type="project" value="TreeGrafter"/>
</dbReference>
<keyword evidence="4" id="KW-0560">Oxidoreductase</keyword>
<feature type="domain" description="Glycine cleavage system P-protein N-terminal" evidence="6">
    <location>
        <begin position="31"/>
        <end position="296"/>
    </location>
</feature>
<feature type="domain" description="Glycine dehydrogenase C-terminal" evidence="7">
    <location>
        <begin position="350"/>
        <end position="447"/>
    </location>
</feature>
<comment type="cofactor">
    <cofactor evidence="1">
        <name>pyridoxal 5'-phosphate</name>
        <dbReference type="ChEBI" id="CHEBI:597326"/>
    </cofactor>
</comment>
<evidence type="ECO:0000313" key="8">
    <source>
        <dbReference type="EMBL" id="KKM02397.1"/>
    </source>
</evidence>
<dbReference type="InterPro" id="IPR020581">
    <property type="entry name" value="GDC_P"/>
</dbReference>
<accession>A0A0F9HGU6</accession>
<dbReference type="InterPro" id="IPR015421">
    <property type="entry name" value="PyrdxlP-dep_Trfase_major"/>
</dbReference>